<reference evidence="2" key="1">
    <citation type="submission" date="2023-06" db="EMBL/GenBank/DDBJ databases">
        <title>Genome-scale phylogeny and comparative genomics of the fungal order Sordariales.</title>
        <authorList>
            <consortium name="Lawrence Berkeley National Laboratory"/>
            <person name="Hensen N."/>
            <person name="Bonometti L."/>
            <person name="Westerberg I."/>
            <person name="Brannstrom I.O."/>
            <person name="Guillou S."/>
            <person name="Cros-Aarteil S."/>
            <person name="Calhoun S."/>
            <person name="Haridas S."/>
            <person name="Kuo A."/>
            <person name="Mondo S."/>
            <person name="Pangilinan J."/>
            <person name="Riley R."/>
            <person name="Labutti K."/>
            <person name="Andreopoulos B."/>
            <person name="Lipzen A."/>
            <person name="Chen C."/>
            <person name="Yanf M."/>
            <person name="Daum C."/>
            <person name="Ng V."/>
            <person name="Clum A."/>
            <person name="Steindorff A."/>
            <person name="Ohm R."/>
            <person name="Martin F."/>
            <person name="Silar P."/>
            <person name="Natvig D."/>
            <person name="Lalanne C."/>
            <person name="Gautier V."/>
            <person name="Ament-Velasquez S.L."/>
            <person name="Kruys A."/>
            <person name="Hutchinson M.I."/>
            <person name="Powell A.J."/>
            <person name="Barry K."/>
            <person name="Miller A.N."/>
            <person name="Grigoriev I.V."/>
            <person name="Debuchy R."/>
            <person name="Gladieux P."/>
            <person name="Thoren M.H."/>
            <person name="Johannesson H."/>
        </authorList>
    </citation>
    <scope>NUCLEOTIDE SEQUENCE</scope>
    <source>
        <strain evidence="2">CBS 606.72</strain>
    </source>
</reference>
<protein>
    <submittedName>
        <fullName evidence="2">Uncharacterized protein</fullName>
    </submittedName>
</protein>
<comment type="caution">
    <text evidence="2">The sequence shown here is derived from an EMBL/GenBank/DDBJ whole genome shotgun (WGS) entry which is preliminary data.</text>
</comment>
<proteinExistence type="predicted"/>
<name>A0AA40C6A7_9PEZI</name>
<gene>
    <name evidence="2" type="ORF">B0T14DRAFT_493301</name>
</gene>
<keyword evidence="3" id="KW-1185">Reference proteome</keyword>
<organism evidence="2 3">
    <name type="scientific">Immersiella caudata</name>
    <dbReference type="NCBI Taxonomy" id="314043"/>
    <lineage>
        <taxon>Eukaryota</taxon>
        <taxon>Fungi</taxon>
        <taxon>Dikarya</taxon>
        <taxon>Ascomycota</taxon>
        <taxon>Pezizomycotina</taxon>
        <taxon>Sordariomycetes</taxon>
        <taxon>Sordariomycetidae</taxon>
        <taxon>Sordariales</taxon>
        <taxon>Lasiosphaeriaceae</taxon>
        <taxon>Immersiella</taxon>
    </lineage>
</organism>
<dbReference type="Proteomes" id="UP001175000">
    <property type="component" value="Unassembled WGS sequence"/>
</dbReference>
<evidence type="ECO:0000256" key="1">
    <source>
        <dbReference type="SAM" id="SignalP"/>
    </source>
</evidence>
<sequence>MKLYALLFSVGLASAQGLQAGGVNNLNLDANALLNTTFNVNGNAADFDPASLGINLASLGNQGFNFANLDFGNQDALAQGIQALLGQLCLANALNFNNIIGLGLNNQLDLFLQLAQLQQLQNLGFIGLGGAAALFNSGRIFGGGGFDVGFFKRELQNAKKMMKRTKLRRGQRVTKRQCQGVNSAQPVVAGANALNAGAVTIATANPSAAFTIATAAPPVALATPVAAVATPVAVATAAPVAAAPEAALPAPAPAAAPVAEPVAVASNIPAAVAAVPDAGLAAPAGGEENLADFTR</sequence>
<evidence type="ECO:0000313" key="2">
    <source>
        <dbReference type="EMBL" id="KAK0627126.1"/>
    </source>
</evidence>
<feature type="signal peptide" evidence="1">
    <location>
        <begin position="1"/>
        <end position="15"/>
    </location>
</feature>
<accession>A0AA40C6A7</accession>
<dbReference type="EMBL" id="JAULSU010000002">
    <property type="protein sequence ID" value="KAK0627126.1"/>
    <property type="molecule type" value="Genomic_DNA"/>
</dbReference>
<keyword evidence="1" id="KW-0732">Signal</keyword>
<feature type="chain" id="PRO_5041253322" evidence="1">
    <location>
        <begin position="16"/>
        <end position="295"/>
    </location>
</feature>
<dbReference type="AlphaFoldDB" id="A0AA40C6A7"/>
<evidence type="ECO:0000313" key="3">
    <source>
        <dbReference type="Proteomes" id="UP001175000"/>
    </source>
</evidence>